<dbReference type="EMBL" id="VDEM01000060">
    <property type="protein sequence ID" value="KAF0822346.1"/>
    <property type="molecule type" value="Genomic_DNA"/>
</dbReference>
<dbReference type="Proteomes" id="UP000465778">
    <property type="component" value="Unassembled WGS sequence"/>
</dbReference>
<keyword evidence="1" id="KW-1133">Transmembrane helix</keyword>
<feature type="transmembrane region" description="Helical" evidence="1">
    <location>
        <begin position="221"/>
        <end position="243"/>
    </location>
</feature>
<dbReference type="InterPro" id="IPR011737">
    <property type="entry name" value="CHP02206_TP0381"/>
</dbReference>
<feature type="transmembrane region" description="Helical" evidence="1">
    <location>
        <begin position="120"/>
        <end position="141"/>
    </location>
</feature>
<organism evidence="2 3">
    <name type="scientific">Cytobacillus firmus</name>
    <name type="common">Bacillus firmus</name>
    <dbReference type="NCBI Taxonomy" id="1399"/>
    <lineage>
        <taxon>Bacteria</taxon>
        <taxon>Bacillati</taxon>
        <taxon>Bacillota</taxon>
        <taxon>Bacilli</taxon>
        <taxon>Bacillales</taxon>
        <taxon>Bacillaceae</taxon>
        <taxon>Cytobacillus</taxon>
    </lineage>
</organism>
<feature type="transmembrane region" description="Helical" evidence="1">
    <location>
        <begin position="177"/>
        <end position="194"/>
    </location>
</feature>
<accession>A0A800MTS2</accession>
<reference evidence="2 3" key="1">
    <citation type="journal article" date="2020" name="G3 (Bethesda)">
        <title>Whole Genome Sequencing and Comparative Genomics of Two Nematicidal Bacillus Strains Reveals a Wide Range of Possible Virulence Factors.</title>
        <authorList>
            <person name="Susic N."/>
            <person name="Janezic S."/>
            <person name="Rupnik M."/>
            <person name="Geric Stare B."/>
        </authorList>
    </citation>
    <scope>NUCLEOTIDE SEQUENCE [LARGE SCALE GENOMIC DNA]</scope>
    <source>
        <strain evidence="2 3">I-1582</strain>
    </source>
</reference>
<feature type="transmembrane region" description="Helical" evidence="1">
    <location>
        <begin position="90"/>
        <end position="111"/>
    </location>
</feature>
<dbReference type="AlphaFoldDB" id="A0A800MTS2"/>
<feature type="transmembrane region" description="Helical" evidence="1">
    <location>
        <begin position="147"/>
        <end position="165"/>
    </location>
</feature>
<dbReference type="NCBIfam" id="TIGR02206">
    <property type="entry name" value="intg_mem_TP0381"/>
    <property type="match status" value="1"/>
</dbReference>
<evidence type="ECO:0000313" key="2">
    <source>
        <dbReference type="EMBL" id="KAF0822346.1"/>
    </source>
</evidence>
<name>A0A800MTS2_CYTFI</name>
<protein>
    <submittedName>
        <fullName evidence="2">Conserved hypothetical integral membrane protein</fullName>
    </submittedName>
</protein>
<sequence>MPGELSPAQEGDVSLSGVFSHDYSAFPFMFFSAPHIAMIVLSAAAAVLLFIFRKVLYRYDPQFRLYMFMLLFTLELFYHLWLYHGGKWDISFTLPLQLCSISLVLSLLLLASKSKAVFQIVYYIGVTGALMAILTPELFLAFPHFRYFQFFITHNLIVWTCLYFVFVHQFRPTGKGLIESFIFLNLCAAAAFFANKLTGGNYMFLSRKPENNSLLDYFGPYPYYIITLEIAALFLFLLLLLPFKMIGKNKAGKAESA</sequence>
<keyword evidence="1" id="KW-0472">Membrane</keyword>
<keyword evidence="1" id="KW-0812">Transmembrane</keyword>
<feature type="transmembrane region" description="Helical" evidence="1">
    <location>
        <begin position="28"/>
        <end position="51"/>
    </location>
</feature>
<proteinExistence type="predicted"/>
<comment type="caution">
    <text evidence="2">The sequence shown here is derived from an EMBL/GenBank/DDBJ whole genome shotgun (WGS) entry which is preliminary data.</text>
</comment>
<gene>
    <name evidence="2" type="ORF">KIS1582_3886</name>
</gene>
<feature type="transmembrane region" description="Helical" evidence="1">
    <location>
        <begin position="63"/>
        <end position="84"/>
    </location>
</feature>
<evidence type="ECO:0000313" key="3">
    <source>
        <dbReference type="Proteomes" id="UP000465778"/>
    </source>
</evidence>
<evidence type="ECO:0000256" key="1">
    <source>
        <dbReference type="SAM" id="Phobius"/>
    </source>
</evidence>
<dbReference type="Pfam" id="PF14808">
    <property type="entry name" value="TMEM164"/>
    <property type="match status" value="1"/>
</dbReference>